<keyword evidence="4" id="KW-1185">Reference proteome</keyword>
<reference evidence="3 4" key="1">
    <citation type="submission" date="2024-06" db="EMBL/GenBank/DDBJ databases">
        <title>The Natural Products Discovery Center: Release of the First 8490 Sequenced Strains for Exploring Actinobacteria Biosynthetic Diversity.</title>
        <authorList>
            <person name="Kalkreuter E."/>
            <person name="Kautsar S.A."/>
            <person name="Yang D."/>
            <person name="Bader C.D."/>
            <person name="Teijaro C.N."/>
            <person name="Fluegel L."/>
            <person name="Davis C.M."/>
            <person name="Simpson J.R."/>
            <person name="Lauterbach L."/>
            <person name="Steele A.D."/>
            <person name="Gui C."/>
            <person name="Meng S."/>
            <person name="Li G."/>
            <person name="Viehrig K."/>
            <person name="Ye F."/>
            <person name="Su P."/>
            <person name="Kiefer A.F."/>
            <person name="Nichols A."/>
            <person name="Cepeda A.J."/>
            <person name="Yan W."/>
            <person name="Fan B."/>
            <person name="Jiang Y."/>
            <person name="Adhikari A."/>
            <person name="Zheng C.-J."/>
            <person name="Schuster L."/>
            <person name="Cowan T.M."/>
            <person name="Smanski M.J."/>
            <person name="Chevrette M.G."/>
            <person name="De Carvalho L.P.S."/>
            <person name="Shen B."/>
        </authorList>
    </citation>
    <scope>NUCLEOTIDE SEQUENCE [LARGE SCALE GENOMIC DNA]</scope>
    <source>
        <strain evidence="3 4">NPDC050100</strain>
    </source>
</reference>
<evidence type="ECO:0000313" key="3">
    <source>
        <dbReference type="EMBL" id="MEV0971457.1"/>
    </source>
</evidence>
<feature type="compositionally biased region" description="Basic and acidic residues" evidence="1">
    <location>
        <begin position="212"/>
        <end position="222"/>
    </location>
</feature>
<dbReference type="Proteomes" id="UP001551675">
    <property type="component" value="Unassembled WGS sequence"/>
</dbReference>
<dbReference type="PANTHER" id="PTHR35525">
    <property type="entry name" value="BLL6575 PROTEIN"/>
    <property type="match status" value="1"/>
</dbReference>
<dbReference type="EMBL" id="JBFALK010000012">
    <property type="protein sequence ID" value="MEV0971457.1"/>
    <property type="molecule type" value="Genomic_DNA"/>
</dbReference>
<dbReference type="RefSeq" id="WP_358135776.1">
    <property type="nucleotide sequence ID" value="NZ_JBFALK010000012.1"/>
</dbReference>
<dbReference type="InterPro" id="IPR010852">
    <property type="entry name" value="ABATE"/>
</dbReference>
<name>A0ABV3GJI4_MICGL</name>
<dbReference type="InterPro" id="IPR021005">
    <property type="entry name" value="Znf_CGNR"/>
</dbReference>
<sequence length="222" mass="23465">MTLDLWRITGQPQVDSYVGGRIELAALLVNRLVITSAHGREVRPPTSGADRLAAINAEAVATGGVPRALPSALTTEDADRLAAIAAELCPAFGMGDAALASVVGTLNDMLVRHGAVPNLHGDPDHPYRLAFHRADATRVDAWAADMGTALAMVIGVGQAARLGVCQADGCDLVFLDTTRNASRRFCDLSCQNRAKASAYRARARQQTARRSAQGEEVRPDPA</sequence>
<feature type="region of interest" description="Disordered" evidence="1">
    <location>
        <begin position="199"/>
        <end position="222"/>
    </location>
</feature>
<comment type="caution">
    <text evidence="3">The sequence shown here is derived from an EMBL/GenBank/DDBJ whole genome shotgun (WGS) entry which is preliminary data.</text>
</comment>
<evidence type="ECO:0000256" key="1">
    <source>
        <dbReference type="SAM" id="MobiDB-lite"/>
    </source>
</evidence>
<dbReference type="PANTHER" id="PTHR35525:SF3">
    <property type="entry name" value="BLL6575 PROTEIN"/>
    <property type="match status" value="1"/>
</dbReference>
<feature type="domain" description="Zinc finger CGNR" evidence="2">
    <location>
        <begin position="161"/>
        <end position="202"/>
    </location>
</feature>
<evidence type="ECO:0000313" key="4">
    <source>
        <dbReference type="Proteomes" id="UP001551675"/>
    </source>
</evidence>
<dbReference type="InterPro" id="IPR023286">
    <property type="entry name" value="ABATE_dom_sf"/>
</dbReference>
<gene>
    <name evidence="3" type="ORF">AB0I59_22785</name>
</gene>
<dbReference type="SUPFAM" id="SSF160904">
    <property type="entry name" value="Jann2411-like"/>
    <property type="match status" value="1"/>
</dbReference>
<evidence type="ECO:0000259" key="2">
    <source>
        <dbReference type="Pfam" id="PF11706"/>
    </source>
</evidence>
<dbReference type="Gene3D" id="1.10.3300.10">
    <property type="entry name" value="Jann2411-like domain"/>
    <property type="match status" value="1"/>
</dbReference>
<proteinExistence type="predicted"/>
<accession>A0ABV3GJI4</accession>
<organism evidence="3 4">
    <name type="scientific">Microtetraspora glauca</name>
    <dbReference type="NCBI Taxonomy" id="1996"/>
    <lineage>
        <taxon>Bacteria</taxon>
        <taxon>Bacillati</taxon>
        <taxon>Actinomycetota</taxon>
        <taxon>Actinomycetes</taxon>
        <taxon>Streptosporangiales</taxon>
        <taxon>Streptosporangiaceae</taxon>
        <taxon>Microtetraspora</taxon>
    </lineage>
</organism>
<feature type="compositionally biased region" description="Low complexity" evidence="1">
    <location>
        <begin position="199"/>
        <end position="211"/>
    </location>
</feature>
<dbReference type="Pfam" id="PF11706">
    <property type="entry name" value="zf-CGNR"/>
    <property type="match status" value="1"/>
</dbReference>
<protein>
    <submittedName>
        <fullName evidence="3">CGNR zinc finger domain-containing protein</fullName>
    </submittedName>
</protein>